<dbReference type="SMART" id="SM00228">
    <property type="entry name" value="PDZ"/>
    <property type="match status" value="1"/>
</dbReference>
<feature type="region of interest" description="Disordered" evidence="1">
    <location>
        <begin position="383"/>
        <end position="405"/>
    </location>
</feature>
<evidence type="ECO:0000256" key="1">
    <source>
        <dbReference type="SAM" id="MobiDB-lite"/>
    </source>
</evidence>
<dbReference type="Proteomes" id="UP000695022">
    <property type="component" value="Unplaced"/>
</dbReference>
<feature type="domain" description="PDZ" evidence="2">
    <location>
        <begin position="153"/>
        <end position="233"/>
    </location>
</feature>
<feature type="region of interest" description="Disordered" evidence="1">
    <location>
        <begin position="526"/>
        <end position="555"/>
    </location>
</feature>
<protein>
    <submittedName>
        <fullName evidence="4">Uncharacterized protein LOC106811193</fullName>
    </submittedName>
</protein>
<dbReference type="GeneID" id="106811193"/>
<reference evidence="4" key="1">
    <citation type="submission" date="2025-08" db="UniProtKB">
        <authorList>
            <consortium name="RefSeq"/>
        </authorList>
    </citation>
    <scope>IDENTIFICATION</scope>
</reference>
<dbReference type="PANTHER" id="PTHR46900">
    <property type="entry name" value="TYROSINE-PROTEIN PHOSPHATASE NON-RECEPTOR TYPE 13"/>
    <property type="match status" value="1"/>
</dbReference>
<dbReference type="PANTHER" id="PTHR46900:SF4">
    <property type="entry name" value="FERM AND PDZ DOMAIN CONTAINING 2"/>
    <property type="match status" value="1"/>
</dbReference>
<dbReference type="InterPro" id="IPR036034">
    <property type="entry name" value="PDZ_sf"/>
</dbReference>
<proteinExistence type="predicted"/>
<dbReference type="Gene3D" id="2.30.42.10">
    <property type="match status" value="1"/>
</dbReference>
<feature type="compositionally biased region" description="Basic and acidic residues" evidence="1">
    <location>
        <begin position="592"/>
        <end position="607"/>
    </location>
</feature>
<gene>
    <name evidence="4" type="primary">LOC106811193</name>
</gene>
<dbReference type="InterPro" id="IPR001478">
    <property type="entry name" value="PDZ"/>
</dbReference>
<dbReference type="PROSITE" id="PS50106">
    <property type="entry name" value="PDZ"/>
    <property type="match status" value="1"/>
</dbReference>
<evidence type="ECO:0000313" key="3">
    <source>
        <dbReference type="Proteomes" id="UP000695022"/>
    </source>
</evidence>
<dbReference type="InterPro" id="IPR052074">
    <property type="entry name" value="NonRcpt_TyrProt_Phosphatase"/>
</dbReference>
<feature type="compositionally biased region" description="Low complexity" evidence="1">
    <location>
        <begin position="281"/>
        <end position="307"/>
    </location>
</feature>
<organism evidence="3 4">
    <name type="scientific">Priapulus caudatus</name>
    <name type="common">Priapulid worm</name>
    <dbReference type="NCBI Taxonomy" id="37621"/>
    <lineage>
        <taxon>Eukaryota</taxon>
        <taxon>Metazoa</taxon>
        <taxon>Ecdysozoa</taxon>
        <taxon>Scalidophora</taxon>
        <taxon>Priapulida</taxon>
        <taxon>Priapulimorpha</taxon>
        <taxon>Priapulimorphida</taxon>
        <taxon>Priapulidae</taxon>
        <taxon>Priapulus</taxon>
    </lineage>
</organism>
<sequence length="756" mass="83846">MSATCAEDDRKHRQTIPRQHSTDCEEMSAAHLVNGIKTTGLAYNEVVRILRWAPTVVTLRLRRHADTVGSLTSLDIPKGRLSCEDCEASLDDSDMDSNTRSRKKRIMTEKLRAFSRRPLKGVVRPTACNDGQEILACRHRAEKPRIPIKQFVLISLAKPVDGSFGFVVSGSKKGVFVKQIAADGPAAQEGRLKVGDQLVQINERSVIGQAPNKVIMTLRAVHGEVDFVFARKRRFSISELPRPSASRSASPIHLNRRSASPSPIRLNRRSASASPLHLNRRSASASPTAAATATPRSSRRSSSVVRTDSWPRESQAELTAPASRARHTSAGGVSNSASNTSINIRRQPSATTAASTDRVALDARELLTKESSLADLHNTAGYLDCQPSGKHENSAYGEDTAGRLENQTSVKCRETADLHSRANYPDQQSAGGYKLNTVSYLDQQTPGKYKLKTVSYRDQQPAGGYKLNTVGYLDQHPSGEYNLNALHYFENKPRSKYCQLSNPENNADYHIDRQPSGKYWQLTDPHNTVGHQDSQASGKRANIPAPPSSPRAHGQRLSSTVLYCQAFPSNNWRRQQLLKQTRHSDGNLLETYRGEREEEPRGQRNLEADDSNDCERAPTTLRSQSYRDVSTHGRQPVEGKAVLDELKAALENRREESPDVCSTAMPLLDVRTPCTLSKADSWPRHMQTAGDSIDRRQMSSAVSSHRYLPTLGGVHHAADDVNLDDVFNDYDDVTDGCRDMYLISNYSDKYNRNVKI</sequence>
<feature type="compositionally biased region" description="Low complexity" evidence="1">
    <location>
        <begin position="241"/>
        <end position="251"/>
    </location>
</feature>
<dbReference type="SUPFAM" id="SSF50156">
    <property type="entry name" value="PDZ domain-like"/>
    <property type="match status" value="1"/>
</dbReference>
<feature type="region of interest" description="Disordered" evidence="1">
    <location>
        <begin position="239"/>
        <end position="358"/>
    </location>
</feature>
<keyword evidence="3" id="KW-1185">Reference proteome</keyword>
<feature type="region of interest" description="Disordered" evidence="1">
    <location>
        <begin position="583"/>
        <end position="634"/>
    </location>
</feature>
<dbReference type="Pfam" id="PF00595">
    <property type="entry name" value="PDZ"/>
    <property type="match status" value="1"/>
</dbReference>
<feature type="compositionally biased region" description="Polar residues" evidence="1">
    <location>
        <begin position="526"/>
        <end position="537"/>
    </location>
</feature>
<feature type="compositionally biased region" description="Polar residues" evidence="1">
    <location>
        <begin position="331"/>
        <end position="355"/>
    </location>
</feature>
<name>A0ABM1EDF5_PRICU</name>
<evidence type="ECO:0000313" key="4">
    <source>
        <dbReference type="RefSeq" id="XP_014670226.1"/>
    </source>
</evidence>
<dbReference type="RefSeq" id="XP_014670226.1">
    <property type="nucleotide sequence ID" value="XM_014814740.1"/>
</dbReference>
<accession>A0ABM1EDF5</accession>
<evidence type="ECO:0000259" key="2">
    <source>
        <dbReference type="PROSITE" id="PS50106"/>
    </source>
</evidence>